<dbReference type="InterPro" id="IPR037522">
    <property type="entry name" value="HD_GYP_dom"/>
</dbReference>
<dbReference type="PANTHER" id="PTHR43155:SF2">
    <property type="entry name" value="CYCLIC DI-GMP PHOSPHODIESTERASE PA4108"/>
    <property type="match status" value="1"/>
</dbReference>
<dbReference type="PROSITE" id="PS51832">
    <property type="entry name" value="HD_GYP"/>
    <property type="match status" value="1"/>
</dbReference>
<accession>A0A8J7V2D9</accession>
<dbReference type="SUPFAM" id="SSF109604">
    <property type="entry name" value="HD-domain/PDEase-like"/>
    <property type="match status" value="1"/>
</dbReference>
<protein>
    <submittedName>
        <fullName evidence="2">HD domain-containing protein</fullName>
    </submittedName>
</protein>
<proteinExistence type="predicted"/>
<dbReference type="PANTHER" id="PTHR43155">
    <property type="entry name" value="CYCLIC DI-GMP PHOSPHODIESTERASE PA4108-RELATED"/>
    <property type="match status" value="1"/>
</dbReference>
<sequence length="233" mass="25328">MVGATLSDPDPERTGGTGSACILGPERCHLIIAGLAEQAGAHHSDIALISALHNLFRLYSEWNAEHSVRVGHHARVLAESMGHGRRDAGAVGLCACLHDIGKLHISRSILDKPGRLSADERAIVEQHPLDGLSCLDELSHGIRHIAQSVTALHHENYDGSGYPYGLSGDALPDSAQFVRVCDFFDALRADRPYRRGMSAWAAMEVLKQRKSFFRTDVLRTFEADVAPSNAVYA</sequence>
<dbReference type="Gene3D" id="1.10.3210.10">
    <property type="entry name" value="Hypothetical protein af1432"/>
    <property type="match status" value="1"/>
</dbReference>
<dbReference type="CDD" id="cd00077">
    <property type="entry name" value="HDc"/>
    <property type="match status" value="1"/>
</dbReference>
<comment type="caution">
    <text evidence="2">The sequence shown here is derived from an EMBL/GenBank/DDBJ whole genome shotgun (WGS) entry which is preliminary data.</text>
</comment>
<dbReference type="InterPro" id="IPR003607">
    <property type="entry name" value="HD/PDEase_dom"/>
</dbReference>
<organism evidence="2 3">
    <name type="scientific">Marivibrio halodurans</name>
    <dbReference type="NCBI Taxonomy" id="2039722"/>
    <lineage>
        <taxon>Bacteria</taxon>
        <taxon>Pseudomonadati</taxon>
        <taxon>Pseudomonadota</taxon>
        <taxon>Alphaproteobacteria</taxon>
        <taxon>Rhodospirillales</taxon>
        <taxon>Rhodospirillaceae</taxon>
        <taxon>Marivibrio</taxon>
    </lineage>
</organism>
<evidence type="ECO:0000313" key="3">
    <source>
        <dbReference type="Proteomes" id="UP000672602"/>
    </source>
</evidence>
<name>A0A8J7V2D9_9PROT</name>
<dbReference type="AlphaFoldDB" id="A0A8J7V2D9"/>
<dbReference type="EMBL" id="JAGMWN010000003">
    <property type="protein sequence ID" value="MBP5856782.1"/>
    <property type="molecule type" value="Genomic_DNA"/>
</dbReference>
<dbReference type="Pfam" id="PF13487">
    <property type="entry name" value="HD_5"/>
    <property type="match status" value="1"/>
</dbReference>
<dbReference type="GO" id="GO:0008081">
    <property type="term" value="F:phosphoric diester hydrolase activity"/>
    <property type="evidence" value="ECO:0007669"/>
    <property type="project" value="UniProtKB-ARBA"/>
</dbReference>
<dbReference type="SMART" id="SM00471">
    <property type="entry name" value="HDc"/>
    <property type="match status" value="1"/>
</dbReference>
<dbReference type="Proteomes" id="UP000672602">
    <property type="component" value="Unassembled WGS sequence"/>
</dbReference>
<dbReference type="RefSeq" id="WP_210681375.1">
    <property type="nucleotide sequence ID" value="NZ_JAGMWN010000003.1"/>
</dbReference>
<keyword evidence="3" id="KW-1185">Reference proteome</keyword>
<gene>
    <name evidence="2" type="ORF">KAJ83_07165</name>
</gene>
<evidence type="ECO:0000313" key="2">
    <source>
        <dbReference type="EMBL" id="MBP5856782.1"/>
    </source>
</evidence>
<evidence type="ECO:0000259" key="1">
    <source>
        <dbReference type="PROSITE" id="PS51832"/>
    </source>
</evidence>
<reference evidence="2" key="1">
    <citation type="submission" date="2021-04" db="EMBL/GenBank/DDBJ databases">
        <authorList>
            <person name="Zhang D.-C."/>
        </authorList>
    </citation>
    <scope>NUCLEOTIDE SEQUENCE</scope>
    <source>
        <strain evidence="2">CGMCC 1.15697</strain>
    </source>
</reference>
<feature type="domain" description="HD-GYP" evidence="1">
    <location>
        <begin position="41"/>
        <end position="233"/>
    </location>
</feature>